<organism evidence="1">
    <name type="scientific">Timema poppense</name>
    <name type="common">Walking stick</name>
    <dbReference type="NCBI Taxonomy" id="170557"/>
    <lineage>
        <taxon>Eukaryota</taxon>
        <taxon>Metazoa</taxon>
        <taxon>Ecdysozoa</taxon>
        <taxon>Arthropoda</taxon>
        <taxon>Hexapoda</taxon>
        <taxon>Insecta</taxon>
        <taxon>Pterygota</taxon>
        <taxon>Neoptera</taxon>
        <taxon>Polyneoptera</taxon>
        <taxon>Phasmatodea</taxon>
        <taxon>Timematodea</taxon>
        <taxon>Timematoidea</taxon>
        <taxon>Timematidae</taxon>
        <taxon>Timema</taxon>
    </lineage>
</organism>
<proteinExistence type="predicted"/>
<gene>
    <name evidence="1" type="ORF">TPSB3V08_LOCUS13210</name>
</gene>
<dbReference type="EMBL" id="OD023556">
    <property type="protein sequence ID" value="CAD7419795.1"/>
    <property type="molecule type" value="Genomic_DNA"/>
</dbReference>
<reference evidence="1" key="1">
    <citation type="submission" date="2020-11" db="EMBL/GenBank/DDBJ databases">
        <authorList>
            <person name="Tran Van P."/>
        </authorList>
    </citation>
    <scope>NUCLEOTIDE SEQUENCE</scope>
</reference>
<accession>A0A7R9DRR2</accession>
<evidence type="ECO:0000313" key="1">
    <source>
        <dbReference type="EMBL" id="CAD7419795.1"/>
    </source>
</evidence>
<dbReference type="AlphaFoldDB" id="A0A7R9DRR2"/>
<protein>
    <submittedName>
        <fullName evidence="1">Uncharacterized protein</fullName>
    </submittedName>
</protein>
<sequence>MTVFWSNWLSFGSRHRPCGGPGDCPDHHCSRDPAVIHGHCCGCGRPSDGISAADDGVSMFVSDRVPVPCYPDLNCPLNGDQLCSDYDYMMDCCC</sequence>
<name>A0A7R9DRR2_TIMPO</name>